<proteinExistence type="predicted"/>
<accession>A0A3S5AP76</accession>
<keyword evidence="2" id="KW-1185">Reference proteome</keyword>
<evidence type="ECO:0000313" key="1">
    <source>
        <dbReference type="EMBL" id="VEL41798.1"/>
    </source>
</evidence>
<dbReference type="EMBL" id="CAAALY010271108">
    <property type="protein sequence ID" value="VEL41798.1"/>
    <property type="molecule type" value="Genomic_DNA"/>
</dbReference>
<name>A0A3S5AP76_9PLAT</name>
<comment type="caution">
    <text evidence="1">The sequence shown here is derived from an EMBL/GenBank/DDBJ whole genome shotgun (WGS) entry which is preliminary data.</text>
</comment>
<gene>
    <name evidence="1" type="ORF">PXEA_LOCUS35238</name>
</gene>
<sequence>MWGRSADLPRRDCEHKTTWKVLRVQICELAEHMTSTGDSIDWSSYEDFISKRKIEESIENYKTNNVLNGRNECRKVSMNYLCLLDRLKEREKEPLNMRKLKVSGEEMQRSIPPEDILVDSVSDVTSFDSGEKVLSFRLSCDEHQSKVSYLQPN</sequence>
<dbReference type="Proteomes" id="UP000784294">
    <property type="component" value="Unassembled WGS sequence"/>
</dbReference>
<organism evidence="1 2">
    <name type="scientific">Protopolystoma xenopodis</name>
    <dbReference type="NCBI Taxonomy" id="117903"/>
    <lineage>
        <taxon>Eukaryota</taxon>
        <taxon>Metazoa</taxon>
        <taxon>Spiralia</taxon>
        <taxon>Lophotrochozoa</taxon>
        <taxon>Platyhelminthes</taxon>
        <taxon>Monogenea</taxon>
        <taxon>Polyopisthocotylea</taxon>
        <taxon>Polystomatidea</taxon>
        <taxon>Polystomatidae</taxon>
        <taxon>Protopolystoma</taxon>
    </lineage>
</organism>
<protein>
    <submittedName>
        <fullName evidence="1">Uncharacterized protein</fullName>
    </submittedName>
</protein>
<evidence type="ECO:0000313" key="2">
    <source>
        <dbReference type="Proteomes" id="UP000784294"/>
    </source>
</evidence>
<reference evidence="1" key="1">
    <citation type="submission" date="2018-11" db="EMBL/GenBank/DDBJ databases">
        <authorList>
            <consortium name="Pathogen Informatics"/>
        </authorList>
    </citation>
    <scope>NUCLEOTIDE SEQUENCE</scope>
</reference>
<dbReference type="AlphaFoldDB" id="A0A3S5AP76"/>